<feature type="domain" description="Response regulatory" evidence="5">
    <location>
        <begin position="4"/>
        <end position="122"/>
    </location>
</feature>
<gene>
    <name evidence="6" type="ORF">BBG48_003260</name>
</gene>
<evidence type="ECO:0000256" key="1">
    <source>
        <dbReference type="ARBA" id="ARBA00018672"/>
    </source>
</evidence>
<keyword evidence="7" id="KW-1185">Reference proteome</keyword>
<comment type="function">
    <text evidence="3">May play the central regulatory role in sporulation. It may be an element of the effector pathway responsible for the activation of sporulation genes in response to nutritional stress. Spo0A may act in concert with spo0H (a sigma factor) to control the expression of some genes that are critical to the sporulation process.</text>
</comment>
<dbReference type="Gene3D" id="3.40.50.2300">
    <property type="match status" value="1"/>
</dbReference>
<evidence type="ECO:0000256" key="3">
    <source>
        <dbReference type="ARBA" id="ARBA00024867"/>
    </source>
</evidence>
<protein>
    <recommendedName>
        <fullName evidence="1">Stage 0 sporulation protein A homolog</fullName>
    </recommendedName>
</protein>
<evidence type="ECO:0000313" key="6">
    <source>
        <dbReference type="EMBL" id="RDY21612.1"/>
    </source>
</evidence>
<evidence type="ECO:0000259" key="5">
    <source>
        <dbReference type="PROSITE" id="PS50110"/>
    </source>
</evidence>
<dbReference type="AlphaFoldDB" id="A0A371IM92"/>
<accession>A0A371IM92</accession>
<dbReference type="RefSeq" id="WP_068911890.1">
    <property type="nucleotide sequence ID" value="NZ_MBEW02000005.1"/>
</dbReference>
<dbReference type="InterPro" id="IPR001789">
    <property type="entry name" value="Sig_transdc_resp-reg_receiver"/>
</dbReference>
<dbReference type="InterPro" id="IPR001932">
    <property type="entry name" value="PPM-type_phosphatase-like_dom"/>
</dbReference>
<dbReference type="CDD" id="cd00156">
    <property type="entry name" value="REC"/>
    <property type="match status" value="1"/>
</dbReference>
<dbReference type="InterPro" id="IPR011006">
    <property type="entry name" value="CheY-like_superfamily"/>
</dbReference>
<dbReference type="Pfam" id="PF00072">
    <property type="entry name" value="Response_reg"/>
    <property type="match status" value="1"/>
</dbReference>
<dbReference type="EMBL" id="MBEW02000005">
    <property type="protein sequence ID" value="RDY21612.1"/>
    <property type="molecule type" value="Genomic_DNA"/>
</dbReference>
<evidence type="ECO:0000256" key="4">
    <source>
        <dbReference type="PROSITE-ProRule" id="PRU00169"/>
    </source>
</evidence>
<dbReference type="SMART" id="SM00448">
    <property type="entry name" value="REC"/>
    <property type="match status" value="1"/>
</dbReference>
<dbReference type="InterPro" id="IPR036457">
    <property type="entry name" value="PPM-type-like_dom_sf"/>
</dbReference>
<keyword evidence="2 4" id="KW-0597">Phosphoprotein</keyword>
<sequence>MNNTVLIVDDSFLNRVMMKELLQKNLDDINFLEAENGQDAFTILNEKEVDLMILDLNMPIMDGYEVLKKIKADERMINLPIIVNSSVTDYEKMAYAISLGARDFFTKTKASEEMGIILSTKVKNILEYSHKINDILYLNKLQQLDMDISSKIQKSFVKDIVENGDLDISVHYQPKDMLSGDIISSISTNSGKNYLLLVDMQASSISSVLMAVLFRELFMKKARHAESASKLMQDLNDDFIVLTEDLNQHILFSAFIAQFDENGLSVCNAGFSTIPFIFYSNNAGIEKIVSSGKMIGMNKGTKYSLVNYELSKGDAVVFYTNGLFQEDEPMDINKLQSYFEELYANITDKDKLDTKDITEQIRAHFVDENFIQDEDLTIATIKK</sequence>
<proteinExistence type="predicted"/>
<dbReference type="STRING" id="1871336.BBG48_05825"/>
<dbReference type="Gene3D" id="3.60.40.10">
    <property type="entry name" value="PPM-type phosphatase domain"/>
    <property type="match status" value="1"/>
</dbReference>
<dbReference type="PANTHER" id="PTHR44591:SF3">
    <property type="entry name" value="RESPONSE REGULATORY DOMAIN-CONTAINING PROTEIN"/>
    <property type="match status" value="1"/>
</dbReference>
<feature type="modified residue" description="4-aspartylphosphate" evidence="4">
    <location>
        <position position="55"/>
    </location>
</feature>
<comment type="caution">
    <text evidence="6">The sequence shown here is derived from an EMBL/GenBank/DDBJ whole genome shotgun (WGS) entry which is preliminary data.</text>
</comment>
<dbReference type="Proteomes" id="UP000093352">
    <property type="component" value="Unassembled WGS sequence"/>
</dbReference>
<name>A0A371IM92_9FIRM</name>
<evidence type="ECO:0000256" key="2">
    <source>
        <dbReference type="ARBA" id="ARBA00022553"/>
    </source>
</evidence>
<reference evidence="6 7" key="1">
    <citation type="journal article" date="2016" name="Genome Announc.">
        <title>Draft Genome Sequence of Criibacterium bergeronii gen. nov., sp. nov., Strain CCRI-22567T, Isolated from a Vaginal Sample from a Woman with Bacterial Vaginosis.</title>
        <authorList>
            <person name="Maheux A.F."/>
            <person name="Berube E."/>
            <person name="Boudreau D.K."/>
            <person name="Raymond F."/>
            <person name="Corbeil J."/>
            <person name="Roy P.H."/>
            <person name="Boissinot M."/>
            <person name="Omar R.F."/>
        </authorList>
    </citation>
    <scope>NUCLEOTIDE SEQUENCE [LARGE SCALE GENOMIC DNA]</scope>
    <source>
        <strain evidence="6 7">CCRI-22567</strain>
    </source>
</reference>
<evidence type="ECO:0000313" key="7">
    <source>
        <dbReference type="Proteomes" id="UP000093352"/>
    </source>
</evidence>
<dbReference type="PANTHER" id="PTHR44591">
    <property type="entry name" value="STRESS RESPONSE REGULATOR PROTEIN 1"/>
    <property type="match status" value="1"/>
</dbReference>
<dbReference type="SMART" id="SM00331">
    <property type="entry name" value="PP2C_SIG"/>
    <property type="match status" value="1"/>
</dbReference>
<dbReference type="SUPFAM" id="SSF52172">
    <property type="entry name" value="CheY-like"/>
    <property type="match status" value="1"/>
</dbReference>
<dbReference type="PROSITE" id="PS50110">
    <property type="entry name" value="RESPONSE_REGULATORY"/>
    <property type="match status" value="1"/>
</dbReference>
<organism evidence="6 7">
    <name type="scientific">Criibacterium bergeronii</name>
    <dbReference type="NCBI Taxonomy" id="1871336"/>
    <lineage>
        <taxon>Bacteria</taxon>
        <taxon>Bacillati</taxon>
        <taxon>Bacillota</taxon>
        <taxon>Clostridia</taxon>
        <taxon>Peptostreptococcales</taxon>
        <taxon>Filifactoraceae</taxon>
        <taxon>Criibacterium</taxon>
    </lineage>
</organism>
<dbReference type="GO" id="GO:0000160">
    <property type="term" value="P:phosphorelay signal transduction system"/>
    <property type="evidence" value="ECO:0007669"/>
    <property type="project" value="InterPro"/>
</dbReference>
<dbReference type="Pfam" id="PF07228">
    <property type="entry name" value="SpoIIE"/>
    <property type="match status" value="1"/>
</dbReference>
<dbReference type="InterPro" id="IPR050595">
    <property type="entry name" value="Bact_response_regulator"/>
</dbReference>